<keyword evidence="4" id="KW-0472">Membrane</keyword>
<keyword evidence="3" id="KW-1133">Transmembrane helix</keyword>
<sequence length="330" mass="36455">MKRLIGVLILIAMSGSGLLLNNALTRPNGGAGLVVVEIAPGASTRAVSKKLFKAGVISSPALFEIETRFRGKKGVIRAGEFSLPRNISIRQVALRLARGGTVLHRVTIPEGLTIDETGDALEKAGIVGADEFKAALLIYSEKPPRQIPSKSLEGYLFPETYYFRKGVSAKEVIKTMVSEFYRQAPSVLPGSVMSDPDKLHRIITLASIIEKETGVDAERKLISSVFTNRLKKGMLLQSDPTVIYALPYFDGNLHKKDMKYDSPYNTYLHKGLPPGPIANPGLASIDAARRPLKEHYLYFVSKNNGEHHFSKTLKEHNRAVMIYQIKRGRR</sequence>
<keyword evidence="1" id="KW-1003">Cell membrane</keyword>
<dbReference type="Gene3D" id="3.30.160.60">
    <property type="entry name" value="Classic Zinc Finger"/>
    <property type="match status" value="1"/>
</dbReference>
<dbReference type="Gene3D" id="3.30.1490.480">
    <property type="entry name" value="Endolytic murein transglycosylase"/>
    <property type="match status" value="2"/>
</dbReference>
<evidence type="ECO:0000256" key="5">
    <source>
        <dbReference type="ARBA" id="ARBA00023239"/>
    </source>
</evidence>
<dbReference type="PANTHER" id="PTHR30518">
    <property type="entry name" value="ENDOLYTIC MUREIN TRANSGLYCOSYLASE"/>
    <property type="match status" value="1"/>
</dbReference>
<dbReference type="EMBL" id="UOGA01000142">
    <property type="protein sequence ID" value="VAX18987.1"/>
    <property type="molecule type" value="Genomic_DNA"/>
</dbReference>
<reference evidence="7" key="1">
    <citation type="submission" date="2018-06" db="EMBL/GenBank/DDBJ databases">
        <authorList>
            <person name="Zhirakovskaya E."/>
        </authorList>
    </citation>
    <scope>NUCLEOTIDE SEQUENCE</scope>
</reference>
<protein>
    <submittedName>
        <fullName evidence="7">FIG004453: protein YceG like</fullName>
    </submittedName>
</protein>
<keyword evidence="2" id="KW-0812">Transmembrane</keyword>
<evidence type="ECO:0000256" key="4">
    <source>
        <dbReference type="ARBA" id="ARBA00023136"/>
    </source>
</evidence>
<evidence type="ECO:0000256" key="1">
    <source>
        <dbReference type="ARBA" id="ARBA00022475"/>
    </source>
</evidence>
<gene>
    <name evidence="7" type="ORF">MNBD_NITROSPINAE04-592</name>
</gene>
<proteinExistence type="inferred from homology"/>
<evidence type="ECO:0000256" key="2">
    <source>
        <dbReference type="ARBA" id="ARBA00022692"/>
    </source>
</evidence>
<dbReference type="CDD" id="cd08010">
    <property type="entry name" value="MltG_like"/>
    <property type="match status" value="1"/>
</dbReference>
<evidence type="ECO:0000256" key="3">
    <source>
        <dbReference type="ARBA" id="ARBA00022989"/>
    </source>
</evidence>
<accession>A0A3B1CQM2</accession>
<keyword evidence="5" id="KW-0456">Lyase</keyword>
<keyword evidence="6" id="KW-0961">Cell wall biogenesis/degradation</keyword>
<dbReference type="InterPro" id="IPR003770">
    <property type="entry name" value="MLTG-like"/>
</dbReference>
<dbReference type="Pfam" id="PF02618">
    <property type="entry name" value="YceG"/>
    <property type="match status" value="1"/>
</dbReference>
<dbReference type="PANTHER" id="PTHR30518:SF2">
    <property type="entry name" value="ENDOLYTIC MUREIN TRANSGLYCOSYLASE"/>
    <property type="match status" value="1"/>
</dbReference>
<organism evidence="7">
    <name type="scientific">hydrothermal vent metagenome</name>
    <dbReference type="NCBI Taxonomy" id="652676"/>
    <lineage>
        <taxon>unclassified sequences</taxon>
        <taxon>metagenomes</taxon>
        <taxon>ecological metagenomes</taxon>
    </lineage>
</organism>
<name>A0A3B1CQM2_9ZZZZ</name>
<evidence type="ECO:0000256" key="6">
    <source>
        <dbReference type="ARBA" id="ARBA00023316"/>
    </source>
</evidence>
<dbReference type="GO" id="GO:0016829">
    <property type="term" value="F:lyase activity"/>
    <property type="evidence" value="ECO:0007669"/>
    <property type="project" value="UniProtKB-KW"/>
</dbReference>
<evidence type="ECO:0000313" key="7">
    <source>
        <dbReference type="EMBL" id="VAX18987.1"/>
    </source>
</evidence>
<dbReference type="NCBIfam" id="TIGR00247">
    <property type="entry name" value="endolytic transglycosylase MltG"/>
    <property type="match status" value="1"/>
</dbReference>
<dbReference type="GO" id="GO:0071555">
    <property type="term" value="P:cell wall organization"/>
    <property type="evidence" value="ECO:0007669"/>
    <property type="project" value="UniProtKB-KW"/>
</dbReference>
<dbReference type="AlphaFoldDB" id="A0A3B1CQM2"/>
<dbReference type="HAMAP" id="MF_02065">
    <property type="entry name" value="MltG"/>
    <property type="match status" value="1"/>
</dbReference>